<evidence type="ECO:0000256" key="1">
    <source>
        <dbReference type="SAM" id="MobiDB-lite"/>
    </source>
</evidence>
<evidence type="ECO:0000313" key="3">
    <source>
        <dbReference type="Proteomes" id="UP001589896"/>
    </source>
</evidence>
<sequence>MFPFGDRKASSSKHVPAALKAALQSSALPLDVHGQDFDPLLERIGDAPLVLIGEASHGTHEFYELRAQITRRLIEEKGFTAVAVEADWPDAYRVNRYVRGESPDADGRAALGDFQRFPTWMWRNTEVLGFVEWLKQHNRGRVDGDKVGFYGLDLYSLHSSVDAVLDYLQETDPDAAQRARHRYSCFDHYGEDPQAYGYAASFGLGESCEDEVIAQLTELSRRAAKAGDSDDELFFAEQNARLVANAEAYYRSMFRGRDESWNLRDTHMMETLQALMQRGSGDRPAKVVVWAHNSHLGDARATEMGRRGELNLGQLARQHYDTQAVLVGFSTYTGTVTAADDWGDPARLKRVRPGLDGSYEALFHEIGRPAFQLRLDDPSLEELQTPRLQRAIGVIYRPQTERLSHYFHTALPSQFDWMIHVDTTRALEPLEPGHQWTPGNEPPETFPSGL</sequence>
<accession>A0ABV6RKE4</accession>
<dbReference type="Gene3D" id="1.20.1440.30">
    <property type="entry name" value="Biosynthetic Protein domain"/>
    <property type="match status" value="1"/>
</dbReference>
<evidence type="ECO:0000313" key="2">
    <source>
        <dbReference type="EMBL" id="MFC0676363.1"/>
    </source>
</evidence>
<proteinExistence type="predicted"/>
<dbReference type="Proteomes" id="UP001589896">
    <property type="component" value="Unassembled WGS sequence"/>
</dbReference>
<gene>
    <name evidence="2" type="ORF">ACFFGH_00680</name>
</gene>
<dbReference type="PANTHER" id="PTHR31299:SF0">
    <property type="entry name" value="ESTERASE, PUTATIVE (AFU_ORTHOLOGUE AFUA_1G05850)-RELATED"/>
    <property type="match status" value="1"/>
</dbReference>
<dbReference type="PIRSF" id="PIRSF036794">
    <property type="entry name" value="UCP_erythr_ester"/>
    <property type="match status" value="1"/>
</dbReference>
<dbReference type="Pfam" id="PF05139">
    <property type="entry name" value="Erythro_esteras"/>
    <property type="match status" value="1"/>
</dbReference>
<dbReference type="InterPro" id="IPR052036">
    <property type="entry name" value="Hydrolase/PRTase-associated"/>
</dbReference>
<dbReference type="EMBL" id="JBHLTG010000001">
    <property type="protein sequence ID" value="MFC0676363.1"/>
    <property type="molecule type" value="Genomic_DNA"/>
</dbReference>
<comment type="caution">
    <text evidence="2">The sequence shown here is derived from an EMBL/GenBank/DDBJ whole genome shotgun (WGS) entry which is preliminary data.</text>
</comment>
<feature type="region of interest" description="Disordered" evidence="1">
    <location>
        <begin position="430"/>
        <end position="450"/>
    </location>
</feature>
<dbReference type="CDD" id="cd14728">
    <property type="entry name" value="Ere-like"/>
    <property type="match status" value="1"/>
</dbReference>
<reference evidence="2 3" key="1">
    <citation type="submission" date="2024-09" db="EMBL/GenBank/DDBJ databases">
        <authorList>
            <person name="Sun Q."/>
            <person name="Mori K."/>
        </authorList>
    </citation>
    <scope>NUCLEOTIDE SEQUENCE [LARGE SCALE GENOMIC DNA]</scope>
    <source>
        <strain evidence="2 3">KCTC 23076</strain>
    </source>
</reference>
<protein>
    <submittedName>
        <fullName evidence="2">Erythromycin esterase family protein</fullName>
    </submittedName>
</protein>
<name>A0ABV6RKE4_9GAMM</name>
<dbReference type="PANTHER" id="PTHR31299">
    <property type="entry name" value="ESTERASE, PUTATIVE (AFU_ORTHOLOGUE AFUA_1G05850)-RELATED"/>
    <property type="match status" value="1"/>
</dbReference>
<keyword evidence="3" id="KW-1185">Reference proteome</keyword>
<dbReference type="Gene3D" id="3.30.1870.10">
    <property type="entry name" value="EreA-like, domain 2"/>
    <property type="match status" value="1"/>
</dbReference>
<dbReference type="Gene3D" id="3.40.1660.10">
    <property type="entry name" value="EreA-like (biosynthetic domain)"/>
    <property type="match status" value="1"/>
</dbReference>
<dbReference type="InterPro" id="IPR014622">
    <property type="entry name" value="UCP036794_erythomycin"/>
</dbReference>
<dbReference type="InterPro" id="IPR007815">
    <property type="entry name" value="Emycin_Estase"/>
</dbReference>
<organism evidence="2 3">
    <name type="scientific">Lysobacter korlensis</name>
    <dbReference type="NCBI Taxonomy" id="553636"/>
    <lineage>
        <taxon>Bacteria</taxon>
        <taxon>Pseudomonadati</taxon>
        <taxon>Pseudomonadota</taxon>
        <taxon>Gammaproteobacteria</taxon>
        <taxon>Lysobacterales</taxon>
        <taxon>Lysobacteraceae</taxon>
        <taxon>Lysobacter</taxon>
    </lineage>
</organism>
<dbReference type="RefSeq" id="WP_386663974.1">
    <property type="nucleotide sequence ID" value="NZ_JBHLTG010000001.1"/>
</dbReference>
<dbReference type="SUPFAM" id="SSF159501">
    <property type="entry name" value="EreA/ChaN-like"/>
    <property type="match status" value="1"/>
</dbReference>
<feature type="compositionally biased region" description="Pro residues" evidence="1">
    <location>
        <begin position="440"/>
        <end position="450"/>
    </location>
</feature>